<evidence type="ECO:0000313" key="3">
    <source>
        <dbReference type="Proteomes" id="UP000198402"/>
    </source>
</evidence>
<dbReference type="OrthoDB" id="9800167at2"/>
<dbReference type="PRINTS" id="PR00368">
    <property type="entry name" value="FADPNR"/>
</dbReference>
<name>A0A1Z5IG70_9LACO</name>
<dbReference type="SUPFAM" id="SSF51905">
    <property type="entry name" value="FAD/NAD(P)-binding domain"/>
    <property type="match status" value="1"/>
</dbReference>
<organism evidence="2 3">
    <name type="scientific">Secundilactobacillus silagei JCM 19001</name>
    <dbReference type="NCBI Taxonomy" id="1302250"/>
    <lineage>
        <taxon>Bacteria</taxon>
        <taxon>Bacillati</taxon>
        <taxon>Bacillota</taxon>
        <taxon>Bacilli</taxon>
        <taxon>Lactobacillales</taxon>
        <taxon>Lactobacillaceae</taxon>
        <taxon>Secundilactobacillus</taxon>
    </lineage>
</organism>
<dbReference type="GO" id="GO:0016491">
    <property type="term" value="F:oxidoreductase activity"/>
    <property type="evidence" value="ECO:0007669"/>
    <property type="project" value="InterPro"/>
</dbReference>
<dbReference type="InterPro" id="IPR036188">
    <property type="entry name" value="FAD/NAD-bd_sf"/>
</dbReference>
<feature type="domain" description="FAD/NAD(P)-binding" evidence="1">
    <location>
        <begin position="5"/>
        <end position="312"/>
    </location>
</feature>
<dbReference type="RefSeq" id="WP_054655708.1">
    <property type="nucleotide sequence ID" value="NZ_BBFL01000012.1"/>
</dbReference>
<dbReference type="Pfam" id="PF07992">
    <property type="entry name" value="Pyr_redox_2"/>
    <property type="match status" value="1"/>
</dbReference>
<dbReference type="Gene3D" id="3.50.50.60">
    <property type="entry name" value="FAD/NAD(P)-binding domain"/>
    <property type="match status" value="2"/>
</dbReference>
<proteinExistence type="predicted"/>
<sequence length="349" mass="37547">MKNYDNIIIGSGPAAYKFTAHATGSTLVIEGSTFGGICPNYGCEPKIFLDGSARAVLLSRKLIGKGIQQPATIDWPTLMARKLAVFGQYPRNSVKLFQSKGADVLQGTAKFVEPHVLDVNGTQYYGRSIIIATGQQPHKLPIKGSEYTLSSNDVFVMQELPERITMIGGGFVSMELASILTAAGVQVDVLEAAKRPLGAFNPAHVEQIVREMSAQGVQFHFNERVAAVNKMPTGFEVVTENGLRVPANQVVDASGRVPNVERLDLQKVGITYSSHGISVNGHLETNVPGVYAAGDVIDKRVPKLTSTAQFEGEYLGRYLASRTQAEIIYPTIAQAAFTFSTNCAGGSEH</sequence>
<dbReference type="AlphaFoldDB" id="A0A1Z5IG70"/>
<dbReference type="PANTHER" id="PTHR43014:SF5">
    <property type="entry name" value="GLUTATHIONE REDUCTASE (NADPH)"/>
    <property type="match status" value="1"/>
</dbReference>
<comment type="caution">
    <text evidence="2">The sequence shown here is derived from an EMBL/GenBank/DDBJ whole genome shotgun (WGS) entry which is preliminary data.</text>
</comment>
<accession>A0A1Z5IG70</accession>
<gene>
    <name evidence="2" type="ORF">IWT126_00684</name>
</gene>
<reference evidence="2 3" key="1">
    <citation type="submission" date="2015-11" db="EMBL/GenBank/DDBJ databases">
        <title>Draft genome sequences of new species of the genus Lactobacillus isolated from orchardgrass silage.</title>
        <authorList>
            <person name="Tohno M."/>
            <person name="Tanizawa Y."/>
            <person name="Arita M."/>
        </authorList>
    </citation>
    <scope>NUCLEOTIDE SEQUENCE [LARGE SCALE GENOMIC DNA]</scope>
    <source>
        <strain evidence="2 3">IWT126</strain>
    </source>
</reference>
<keyword evidence="3" id="KW-1185">Reference proteome</keyword>
<dbReference type="Proteomes" id="UP000198402">
    <property type="component" value="Unassembled WGS sequence"/>
</dbReference>
<dbReference type="InterPro" id="IPR023753">
    <property type="entry name" value="FAD/NAD-binding_dom"/>
</dbReference>
<evidence type="ECO:0000259" key="1">
    <source>
        <dbReference type="Pfam" id="PF07992"/>
    </source>
</evidence>
<protein>
    <submittedName>
        <fullName evidence="2">Glutathione reductase</fullName>
    </submittedName>
</protein>
<dbReference type="PRINTS" id="PR00411">
    <property type="entry name" value="PNDRDTASEI"/>
</dbReference>
<dbReference type="PANTHER" id="PTHR43014">
    <property type="entry name" value="MERCURIC REDUCTASE"/>
    <property type="match status" value="1"/>
</dbReference>
<evidence type="ECO:0000313" key="2">
    <source>
        <dbReference type="EMBL" id="GAX00669.1"/>
    </source>
</evidence>
<dbReference type="EMBL" id="BCMG01000003">
    <property type="protein sequence ID" value="GAX00669.1"/>
    <property type="molecule type" value="Genomic_DNA"/>
</dbReference>
<dbReference type="STRING" id="1302250.GCA_001313225_02557"/>